<feature type="chain" id="PRO_5035990833" description="F-box domain-containing protein" evidence="1">
    <location>
        <begin position="24"/>
        <end position="849"/>
    </location>
</feature>
<accession>A0A0G4J3I7</accession>
<geneLocation type="mitochondrion" evidence="3"/>
<evidence type="ECO:0000313" key="2">
    <source>
        <dbReference type="EMBL" id="CEP02100.1"/>
    </source>
</evidence>
<evidence type="ECO:0000313" key="3">
    <source>
        <dbReference type="EMBL" id="SPQ93706.1"/>
    </source>
</evidence>
<dbReference type="InterPro" id="IPR036047">
    <property type="entry name" value="F-box-like_dom_sf"/>
</dbReference>
<name>A0A0G4J3I7_PLABS</name>
<gene>
    <name evidence="2" type="ORF">PBRA_002364</name>
    <name evidence="3" type="ORF">PLBR_LOCUS921</name>
</gene>
<evidence type="ECO:0000256" key="1">
    <source>
        <dbReference type="SAM" id="SignalP"/>
    </source>
</evidence>
<proteinExistence type="predicted"/>
<dbReference type="Proteomes" id="UP000290189">
    <property type="component" value="Unassembled WGS sequence"/>
</dbReference>
<dbReference type="AlphaFoldDB" id="A0A0G4J3I7"/>
<dbReference type="EMBL" id="CDSF01000122">
    <property type="protein sequence ID" value="CEP02100.1"/>
    <property type="molecule type" value="Genomic_DNA"/>
</dbReference>
<reference evidence="3 5" key="2">
    <citation type="submission" date="2018-03" db="EMBL/GenBank/DDBJ databases">
        <authorList>
            <person name="Fogelqvist J."/>
        </authorList>
    </citation>
    <scope>NUCLEOTIDE SEQUENCE [LARGE SCALE GENOMIC DNA]</scope>
</reference>
<evidence type="ECO:0000313" key="5">
    <source>
        <dbReference type="Proteomes" id="UP000290189"/>
    </source>
</evidence>
<reference evidence="2 4" key="1">
    <citation type="submission" date="2015-02" db="EMBL/GenBank/DDBJ databases">
        <authorList>
            <person name="Chooi Y.-H."/>
        </authorList>
    </citation>
    <scope>NUCLEOTIDE SEQUENCE [LARGE SCALE GENOMIC DNA]</scope>
    <source>
        <strain evidence="2">E3</strain>
    </source>
</reference>
<dbReference type="SUPFAM" id="SSF81383">
    <property type="entry name" value="F-box domain"/>
    <property type="match status" value="1"/>
</dbReference>
<dbReference type="EMBL" id="OVEO01000001">
    <property type="protein sequence ID" value="SPQ93706.1"/>
    <property type="molecule type" value="Genomic_DNA"/>
</dbReference>
<keyword evidence="1" id="KW-0732">Signal</keyword>
<dbReference type="Proteomes" id="UP000039324">
    <property type="component" value="Unassembled WGS sequence"/>
</dbReference>
<sequence length="849" mass="93129">MGRGCWSARRALLVVVALVCAGATTPPEFVSDLPPDVQSVIASLVPESALVGASAVSRAWRSVLKPLLYQCMIRNMHRVASDGDAGRLTRLVGRMSDDDRRLLGAAFGALKPCTKISQVRAILSAVATRSVSATRAKAVVQLLPRIGVPSRVLVGAFMQAEFIYAWHARRMRCLWAAVLDTIPVDDPIRGTLSLNAMWTLPPGSPFKEALQADVETWVAADDARRTSLILHGFDCNKLLPELSAKDVGRLHERFGFVPDANDVWSLPTTKRIAVADEFVKRGVPMATVTQYADFQELIDTDCEAALRFARRYHPRTDLGPGADGLVQMILRQCPERISKMLLPLVVAGDRFNDMQIVGDSLTTLPLRLLGLLLQLGRMFSPATPTMNILIEYLGVARLGRVPDCDCDRARLPLPALFADFHPMLLLLRVYLRNIPPGVSVLEADAGGRTSLHALGDVIARTGWTSGYGEILEIILVLAGAEASSGFIARQDHRSRTFLDIVGGNLDDLVECLKSLAGVERAHRLDLFSKVALPAVVSDRGRTVLHHPDLYCNGHLPPQQFVLSRPELLDVLDNDGHTVVHLAVANACYQAAEWYLAIRPDLLFVPDGAGQTVLHRIGPTPNAIPMVLVLGSQPMDPATAMHFLSQRDHAGKTAMEVALSKDDSEAHHKVVLIDLHHYMAIRFSDLRFLEMLPGAGAQLHMCIANGLPAVHQAYDIIRAKRLAIDALIDYMSRIPTWPASVDRWGNTILHAVCYHGTRADIVAVTRFMMRASPVDFDAIIQVRNAAGYRADDLLCNRMRMSTTASFLLLLDAWSTAARPPRRQDRNNVDVAGAGAGYLHCLETSPYPSWH</sequence>
<dbReference type="InterPro" id="IPR036770">
    <property type="entry name" value="Ankyrin_rpt-contain_sf"/>
</dbReference>
<evidence type="ECO:0000313" key="4">
    <source>
        <dbReference type="Proteomes" id="UP000039324"/>
    </source>
</evidence>
<evidence type="ECO:0008006" key="6">
    <source>
        <dbReference type="Google" id="ProtNLM"/>
    </source>
</evidence>
<dbReference type="OrthoDB" id="20872at2759"/>
<dbReference type="SUPFAM" id="SSF48403">
    <property type="entry name" value="Ankyrin repeat"/>
    <property type="match status" value="1"/>
</dbReference>
<keyword evidence="3" id="KW-0496">Mitochondrion</keyword>
<keyword evidence="4" id="KW-1185">Reference proteome</keyword>
<organism evidence="2 4">
    <name type="scientific">Plasmodiophora brassicae</name>
    <name type="common">Clubroot disease agent</name>
    <dbReference type="NCBI Taxonomy" id="37360"/>
    <lineage>
        <taxon>Eukaryota</taxon>
        <taxon>Sar</taxon>
        <taxon>Rhizaria</taxon>
        <taxon>Endomyxa</taxon>
        <taxon>Phytomyxea</taxon>
        <taxon>Plasmodiophorida</taxon>
        <taxon>Plasmodiophoridae</taxon>
        <taxon>Plasmodiophora</taxon>
    </lineage>
</organism>
<protein>
    <recommendedName>
        <fullName evidence="6">F-box domain-containing protein</fullName>
    </recommendedName>
</protein>
<feature type="signal peptide" evidence="1">
    <location>
        <begin position="1"/>
        <end position="23"/>
    </location>
</feature>
<dbReference type="Gene3D" id="1.25.40.20">
    <property type="entry name" value="Ankyrin repeat-containing domain"/>
    <property type="match status" value="1"/>
</dbReference>